<keyword evidence="6" id="KW-0238">DNA-binding</keyword>
<dbReference type="InterPro" id="IPR027417">
    <property type="entry name" value="P-loop_NTPase"/>
</dbReference>
<evidence type="ECO:0000259" key="12">
    <source>
        <dbReference type="Pfam" id="PF21530"/>
    </source>
</evidence>
<evidence type="ECO:0000256" key="6">
    <source>
        <dbReference type="ARBA" id="ARBA00023125"/>
    </source>
</evidence>
<gene>
    <name evidence="13" type="ORF">ACA1_159060</name>
</gene>
<sequence length="805" mass="87376">MGDEGDDDDLFFSQIAGELDSLIPAGPTPTPPLTQTFASSSSSPSSSSSSRVAPQPALALPFPSSSSAPSLVPPVARSFSSTLATPTSSISAIPLRSPAPQLLLPPSVDASGMHIGSFKRNSRFNTGIMTMQTAVANAAAVGAGAGGAALGSSTVGGPAGGGLSLTMSMSGVGERCLDVVPEKFANVTKEDVPNSLKYYSDFFSMLEEEFNTLPDAEPEPSPLESNPDLALTHEQEQVLQMALSGMSLFFTGCAGTGKSLLLKEIVARLRKVQPPGTVYVTASTGIAACQVGGITLHTFAGVGLAKYKAESLVFKVKKDPVAVKRWRKVKVIVIDEISMLAGEFFDKVEYVARKIREDERPFGGIQVVLCGDFLQLPPVMAKHLCFECECWPRVVQKSVELTQVFRQSETEFISLLNEIRVGNVSFDTRSKLEECVRRSMKRKQVDDQLRQLKRMTSNTQQAAARATTERRGGRGAEENENENDEDEPYDAYYDEFGGFGSGNAAKRWEEVPRDEDIPPTQLFPTRREVAHRNHECLAALPGKSYFFRAVDEGKEPFLGKLQKYCPAPETLELKVGAQVILLMNLAFSGGLVNGARGVVTGFASDSSEVTVAGRTSSSGKAKRKKVVLDATYYPVVRFTTGLERIILPEEWKSEVGPKKVASRTQIPLNLAWALSIHKSQGMTLSKVEMNLSHVFAYGQAYVALSRAQNLEGLYLMGFEAGKVRAHPRVLEYYRRFSSSVALRRTGPSQPRPSSSSSWSAASSSSSSWRAPALAHEEPVAAAADFEADERQYREAWADEDEVTWE</sequence>
<proteinExistence type="inferred from homology"/>
<protein>
    <recommendedName>
        <fullName evidence="9">ATP-dependent DNA helicase</fullName>
        <ecNumber evidence="9">5.6.2.3</ecNumber>
    </recommendedName>
</protein>
<keyword evidence="7 9" id="KW-0234">DNA repair</keyword>
<feature type="compositionally biased region" description="Low complexity" evidence="10">
    <location>
        <begin position="39"/>
        <end position="57"/>
    </location>
</feature>
<keyword evidence="14" id="KW-1185">Reference proteome</keyword>
<reference evidence="13 14" key="1">
    <citation type="journal article" date="2013" name="Genome Biol.">
        <title>Genome of Acanthamoeba castellanii highlights extensive lateral gene transfer and early evolution of tyrosine kinase signaling.</title>
        <authorList>
            <person name="Clarke M."/>
            <person name="Lohan A.J."/>
            <person name="Liu B."/>
            <person name="Lagkouvardos I."/>
            <person name="Roy S."/>
            <person name="Zafar N."/>
            <person name="Bertelli C."/>
            <person name="Schilde C."/>
            <person name="Kianianmomeni A."/>
            <person name="Burglin T.R."/>
            <person name="Frech C."/>
            <person name="Turcotte B."/>
            <person name="Kopec K.O."/>
            <person name="Synnott J.M."/>
            <person name="Choo C."/>
            <person name="Paponov I."/>
            <person name="Finkler A."/>
            <person name="Soon Heng Tan C."/>
            <person name="Hutchins A.P."/>
            <person name="Weinmeier T."/>
            <person name="Rattei T."/>
            <person name="Chu J.S."/>
            <person name="Gimenez G."/>
            <person name="Irimia M."/>
            <person name="Rigden D.J."/>
            <person name="Fitzpatrick D.A."/>
            <person name="Lorenzo-Morales J."/>
            <person name="Bateman A."/>
            <person name="Chiu C.H."/>
            <person name="Tang P."/>
            <person name="Hegemann P."/>
            <person name="Fromm H."/>
            <person name="Raoult D."/>
            <person name="Greub G."/>
            <person name="Miranda-Saavedra D."/>
            <person name="Chen N."/>
            <person name="Nash P."/>
            <person name="Ginger M.L."/>
            <person name="Horn M."/>
            <person name="Schaap P."/>
            <person name="Caler L."/>
            <person name="Loftus B."/>
        </authorList>
    </citation>
    <scope>NUCLEOTIDE SEQUENCE [LARGE SCALE GENOMIC DNA]</scope>
    <source>
        <strain evidence="13 14">Neff</strain>
    </source>
</reference>
<feature type="domain" description="DNA helicase Pif1-like DEAD-box helicase" evidence="11">
    <location>
        <begin position="231"/>
        <end position="427"/>
    </location>
</feature>
<dbReference type="AlphaFoldDB" id="L8HAB0"/>
<keyword evidence="4 9" id="KW-0347">Helicase</keyword>
<evidence type="ECO:0000313" key="13">
    <source>
        <dbReference type="EMBL" id="ELR22110.1"/>
    </source>
</evidence>
<dbReference type="Pfam" id="PF21530">
    <property type="entry name" value="Pif1_2B_dom"/>
    <property type="match status" value="1"/>
</dbReference>
<evidence type="ECO:0000256" key="10">
    <source>
        <dbReference type="SAM" id="MobiDB-lite"/>
    </source>
</evidence>
<comment type="cofactor">
    <cofactor evidence="9">
        <name>Mg(2+)</name>
        <dbReference type="ChEBI" id="CHEBI:18420"/>
    </cofactor>
</comment>
<feature type="region of interest" description="Disordered" evidence="10">
    <location>
        <begin position="21"/>
        <end position="57"/>
    </location>
</feature>
<evidence type="ECO:0000256" key="8">
    <source>
        <dbReference type="ARBA" id="ARBA00023235"/>
    </source>
</evidence>
<keyword evidence="3 9" id="KW-0378">Hydrolase</keyword>
<evidence type="ECO:0000259" key="11">
    <source>
        <dbReference type="Pfam" id="PF05970"/>
    </source>
</evidence>
<dbReference type="PANTHER" id="PTHR47642">
    <property type="entry name" value="ATP-DEPENDENT DNA HELICASE"/>
    <property type="match status" value="1"/>
</dbReference>
<organism evidence="13 14">
    <name type="scientific">Acanthamoeba castellanii (strain ATCC 30010 / Neff)</name>
    <dbReference type="NCBI Taxonomy" id="1257118"/>
    <lineage>
        <taxon>Eukaryota</taxon>
        <taxon>Amoebozoa</taxon>
        <taxon>Discosea</taxon>
        <taxon>Longamoebia</taxon>
        <taxon>Centramoebida</taxon>
        <taxon>Acanthamoebidae</taxon>
        <taxon>Acanthamoeba</taxon>
    </lineage>
</organism>
<feature type="domain" description="DNA helicase Pif1-like 2B" evidence="12">
    <location>
        <begin position="557"/>
        <end position="602"/>
    </location>
</feature>
<keyword evidence="1 9" id="KW-0547">Nucleotide-binding</keyword>
<dbReference type="GeneID" id="14923034"/>
<dbReference type="CDD" id="cd18037">
    <property type="entry name" value="DEXSc_Pif1_like"/>
    <property type="match status" value="1"/>
</dbReference>
<dbReference type="CDD" id="cd18809">
    <property type="entry name" value="SF1_C_RecD"/>
    <property type="match status" value="1"/>
</dbReference>
<dbReference type="GO" id="GO:0006281">
    <property type="term" value="P:DNA repair"/>
    <property type="evidence" value="ECO:0007669"/>
    <property type="project" value="UniProtKB-KW"/>
</dbReference>
<dbReference type="SUPFAM" id="SSF52540">
    <property type="entry name" value="P-loop containing nucleoside triphosphate hydrolases"/>
    <property type="match status" value="2"/>
</dbReference>
<dbReference type="GO" id="GO:0005524">
    <property type="term" value="F:ATP binding"/>
    <property type="evidence" value="ECO:0007669"/>
    <property type="project" value="UniProtKB-KW"/>
</dbReference>
<dbReference type="GO" id="GO:0043139">
    <property type="term" value="F:5'-3' DNA helicase activity"/>
    <property type="evidence" value="ECO:0007669"/>
    <property type="project" value="UniProtKB-EC"/>
</dbReference>
<dbReference type="EMBL" id="KB007890">
    <property type="protein sequence ID" value="ELR22110.1"/>
    <property type="molecule type" value="Genomic_DNA"/>
</dbReference>
<dbReference type="RefSeq" id="XP_004348568.1">
    <property type="nucleotide sequence ID" value="XM_004348518.1"/>
</dbReference>
<feature type="compositionally biased region" description="Basic and acidic residues" evidence="10">
    <location>
        <begin position="467"/>
        <end position="477"/>
    </location>
</feature>
<evidence type="ECO:0000256" key="9">
    <source>
        <dbReference type="RuleBase" id="RU363044"/>
    </source>
</evidence>
<feature type="region of interest" description="Disordered" evidence="10">
    <location>
        <begin position="453"/>
        <end position="492"/>
    </location>
</feature>
<dbReference type="InterPro" id="IPR010285">
    <property type="entry name" value="DNA_helicase_pif1-like_DEAD"/>
</dbReference>
<comment type="catalytic activity">
    <reaction evidence="9">
        <text>ATP + H2O = ADP + phosphate + H(+)</text>
        <dbReference type="Rhea" id="RHEA:13065"/>
        <dbReference type="ChEBI" id="CHEBI:15377"/>
        <dbReference type="ChEBI" id="CHEBI:15378"/>
        <dbReference type="ChEBI" id="CHEBI:30616"/>
        <dbReference type="ChEBI" id="CHEBI:43474"/>
        <dbReference type="ChEBI" id="CHEBI:456216"/>
        <dbReference type="EC" id="5.6.2.3"/>
    </reaction>
</comment>
<dbReference type="KEGG" id="acan:ACA1_159060"/>
<evidence type="ECO:0000256" key="1">
    <source>
        <dbReference type="ARBA" id="ARBA00022741"/>
    </source>
</evidence>
<dbReference type="GO" id="GO:0016887">
    <property type="term" value="F:ATP hydrolysis activity"/>
    <property type="evidence" value="ECO:0007669"/>
    <property type="project" value="RHEA"/>
</dbReference>
<keyword evidence="8" id="KW-0413">Isomerase</keyword>
<comment type="similarity">
    <text evidence="9">Belongs to the helicase family.</text>
</comment>
<evidence type="ECO:0000256" key="4">
    <source>
        <dbReference type="ARBA" id="ARBA00022806"/>
    </source>
</evidence>
<keyword evidence="9" id="KW-0233">DNA recombination</keyword>
<dbReference type="OrthoDB" id="19611at2759"/>
<feature type="compositionally biased region" description="Acidic residues" evidence="10">
    <location>
        <begin position="478"/>
        <end position="492"/>
    </location>
</feature>
<dbReference type="GO" id="GO:0006310">
    <property type="term" value="P:DNA recombination"/>
    <property type="evidence" value="ECO:0007669"/>
    <property type="project" value="UniProtKB-KW"/>
</dbReference>
<evidence type="ECO:0000256" key="5">
    <source>
        <dbReference type="ARBA" id="ARBA00022840"/>
    </source>
</evidence>
<evidence type="ECO:0000256" key="3">
    <source>
        <dbReference type="ARBA" id="ARBA00022801"/>
    </source>
</evidence>
<dbReference type="InterPro" id="IPR051055">
    <property type="entry name" value="PIF1_helicase"/>
</dbReference>
<accession>L8HAB0</accession>
<evidence type="ECO:0000256" key="7">
    <source>
        <dbReference type="ARBA" id="ARBA00023204"/>
    </source>
</evidence>
<dbReference type="STRING" id="1257118.L8HAB0"/>
<dbReference type="EC" id="5.6.2.3" evidence="9"/>
<dbReference type="GO" id="GO:0000723">
    <property type="term" value="P:telomere maintenance"/>
    <property type="evidence" value="ECO:0007669"/>
    <property type="project" value="InterPro"/>
</dbReference>
<dbReference type="Gene3D" id="3.40.50.300">
    <property type="entry name" value="P-loop containing nucleotide triphosphate hydrolases"/>
    <property type="match status" value="1"/>
</dbReference>
<evidence type="ECO:0000313" key="14">
    <source>
        <dbReference type="Proteomes" id="UP000011083"/>
    </source>
</evidence>
<keyword evidence="2 9" id="KW-0227">DNA damage</keyword>
<dbReference type="Pfam" id="PF05970">
    <property type="entry name" value="PIF1"/>
    <property type="match status" value="1"/>
</dbReference>
<feature type="region of interest" description="Disordered" evidence="10">
    <location>
        <begin position="743"/>
        <end position="763"/>
    </location>
</feature>
<name>L8HAB0_ACACF</name>
<dbReference type="OMA" id="CFEARTW"/>
<dbReference type="InterPro" id="IPR049163">
    <property type="entry name" value="Pif1-like_2B_dom"/>
</dbReference>
<evidence type="ECO:0000256" key="2">
    <source>
        <dbReference type="ARBA" id="ARBA00022763"/>
    </source>
</evidence>
<dbReference type="Proteomes" id="UP000011083">
    <property type="component" value="Unassembled WGS sequence"/>
</dbReference>
<keyword evidence="5 9" id="KW-0067">ATP-binding</keyword>
<feature type="compositionally biased region" description="Low complexity" evidence="10">
    <location>
        <begin position="747"/>
        <end position="763"/>
    </location>
</feature>
<dbReference type="VEuPathDB" id="AmoebaDB:ACA1_159060"/>
<dbReference type="PANTHER" id="PTHR47642:SF5">
    <property type="entry name" value="ATP-DEPENDENT DNA HELICASE"/>
    <property type="match status" value="1"/>
</dbReference>